<protein>
    <submittedName>
        <fullName evidence="1">Uncharacterized protein</fullName>
    </submittedName>
</protein>
<sequence length="352" mass="37931">MTQLLSQDHANNGSLIPLEQLRHAPAFELRGGKVLYHVGCAPGSEPDSACGLFCCSTYMENDEVIKQDLYRVGGVLTTAILGDKNPHLCGMLMTTASGVLQHAFEPTYWVASFGDHDQVDQDVCTYADENADSDENTDSDSDSDSDSAIDISVLPCPTVGVTALAIDWQPAKIVATNLLHAWTRQETSAPAMCEYTLMKPRSWPQLENKFTFPGASGQSQTIDSYCADDELTAGPLSIVMDRSTLLGAYLVSGEISWNLPTNTTIRIRKIGLDAPLAYGTTGSWLVRGTAFCGMVVARSPECPSAYIITAEQIIKGMDMSDLRSVGVECSRKDESAEMTTAMGVERNEGSSG</sequence>
<evidence type="ECO:0000313" key="2">
    <source>
        <dbReference type="Proteomes" id="UP001239213"/>
    </source>
</evidence>
<dbReference type="AlphaFoldDB" id="A0AAI9U3L0"/>
<keyword evidence="2" id="KW-1185">Reference proteome</keyword>
<organism evidence="1 2">
    <name type="scientific">Colletotrichum cuscutae</name>
    <dbReference type="NCBI Taxonomy" id="1209917"/>
    <lineage>
        <taxon>Eukaryota</taxon>
        <taxon>Fungi</taxon>
        <taxon>Dikarya</taxon>
        <taxon>Ascomycota</taxon>
        <taxon>Pezizomycotina</taxon>
        <taxon>Sordariomycetes</taxon>
        <taxon>Hypocreomycetidae</taxon>
        <taxon>Glomerellales</taxon>
        <taxon>Glomerellaceae</taxon>
        <taxon>Colletotrichum</taxon>
        <taxon>Colletotrichum acutatum species complex</taxon>
    </lineage>
</organism>
<dbReference type="Proteomes" id="UP001239213">
    <property type="component" value="Unassembled WGS sequence"/>
</dbReference>
<dbReference type="EMBL" id="MPDP01000301">
    <property type="protein sequence ID" value="KAK1451056.1"/>
    <property type="molecule type" value="Genomic_DNA"/>
</dbReference>
<comment type="caution">
    <text evidence="1">The sequence shown here is derived from an EMBL/GenBank/DDBJ whole genome shotgun (WGS) entry which is preliminary data.</text>
</comment>
<name>A0AAI9U3L0_9PEZI</name>
<gene>
    <name evidence="1" type="ORF">CCUS01_11233</name>
</gene>
<reference evidence="1" key="1">
    <citation type="submission" date="2016-11" db="EMBL/GenBank/DDBJ databases">
        <title>The genome sequence of Colletotrichum cuscutae.</title>
        <authorList>
            <person name="Baroncelli R."/>
        </authorList>
    </citation>
    <scope>NUCLEOTIDE SEQUENCE</scope>
    <source>
        <strain evidence="1">IMI 304802</strain>
    </source>
</reference>
<accession>A0AAI9U3L0</accession>
<evidence type="ECO:0000313" key="1">
    <source>
        <dbReference type="EMBL" id="KAK1451056.1"/>
    </source>
</evidence>
<proteinExistence type="predicted"/>